<reference evidence="1" key="1">
    <citation type="journal article" date="2015" name="Nature">
        <title>Complex archaea that bridge the gap between prokaryotes and eukaryotes.</title>
        <authorList>
            <person name="Spang A."/>
            <person name="Saw J.H."/>
            <person name="Jorgensen S.L."/>
            <person name="Zaremba-Niedzwiedzka K."/>
            <person name="Martijn J."/>
            <person name="Lind A.E."/>
            <person name="van Eijk R."/>
            <person name="Schleper C."/>
            <person name="Guy L."/>
            <person name="Ettema T.J."/>
        </authorList>
    </citation>
    <scope>NUCLEOTIDE SEQUENCE</scope>
</reference>
<organism evidence="1">
    <name type="scientific">marine sediment metagenome</name>
    <dbReference type="NCBI Taxonomy" id="412755"/>
    <lineage>
        <taxon>unclassified sequences</taxon>
        <taxon>metagenomes</taxon>
        <taxon>ecological metagenomes</taxon>
    </lineage>
</organism>
<dbReference type="AlphaFoldDB" id="A0A0F9EC22"/>
<gene>
    <name evidence="1" type="ORF">LCGC14_2385520</name>
</gene>
<feature type="non-terminal residue" evidence="1">
    <location>
        <position position="1"/>
    </location>
</feature>
<evidence type="ECO:0008006" key="2">
    <source>
        <dbReference type="Google" id="ProtNLM"/>
    </source>
</evidence>
<protein>
    <recommendedName>
        <fullName evidence="2">Portal protein</fullName>
    </recommendedName>
</protein>
<evidence type="ECO:0000313" key="1">
    <source>
        <dbReference type="EMBL" id="KKL27401.1"/>
    </source>
</evidence>
<feature type="non-terminal residue" evidence="1">
    <location>
        <position position="540"/>
    </location>
</feature>
<dbReference type="EMBL" id="LAZR01035478">
    <property type="protein sequence ID" value="KKL27401.1"/>
    <property type="molecule type" value="Genomic_DNA"/>
</dbReference>
<name>A0A0F9EC22_9ZZZZ</name>
<proteinExistence type="predicted"/>
<comment type="caution">
    <text evidence="1">The sequence shown here is derived from an EMBL/GenBank/DDBJ whole genome shotgun (WGS) entry which is preliminary data.</text>
</comment>
<dbReference type="Pfam" id="PF23899">
    <property type="entry name" value="SU10_portal"/>
    <property type="match status" value="1"/>
</dbReference>
<accession>A0A0F9EC22</accession>
<dbReference type="InterPro" id="IPR056909">
    <property type="entry name" value="SU10_portal"/>
</dbReference>
<sequence>MGNVIPWRVLRDGQFMELWDEFYAKWRGFWMPQHKNFKTERSRLISPLTSMAIDLKVAEITEAVLGREYFIDLPDDVEDGDDEDMEAARDLLVQDLRNEGFVDQFASTALNGCLYGTGITKIQINTKIVKKPVRDSEGKLNIEEHEVVQIKPVAIEPGSFVADPGARDIDDMLGCAHEFLMPLHLIQKKQAEGVYYNDFRVNEFRAKRISENRGDTPEGNRRSQGKVGYITEYYGLIPTRMYMQAVAEGNGTVLDTSLVEAIGEFEMTEVIATIANETHLLRVIENPLETGERLMISYQHEAVPGRFYGRGVGEKASNIQRAMDAEMRARIEALAWSNNPMFAGDLTRMPPNSNMNAWPGKFWGTRGNPSEVLQEFKITGPDQNTYAHMDALERMGQQATGAADSQGLRAGVRDETATGSALAASSFIKRSKRTMFNIECYMDRLIRRVLRLKMQFESQRYPQDYEFRVRGSIGMMAREIEQQFMVNLMSVVGPDSPASMPIIMGIFEHSSSPVRGEVLAALKAAAEKQPTPEEEAAKAA</sequence>